<name>A0A7X2MVM9_9CLOT</name>
<dbReference type="InterPro" id="IPR046357">
    <property type="entry name" value="PPIase_dom_sf"/>
</dbReference>
<comment type="function">
    <text evidence="10 12">Involved in protein export. Acts as a chaperone by maintaining the newly synthesized protein in an open conformation. Functions as a peptidyl-prolyl cis-trans isomerase.</text>
</comment>
<keyword evidence="17" id="KW-1185">Reference proteome</keyword>
<evidence type="ECO:0000256" key="14">
    <source>
        <dbReference type="RuleBase" id="RU003914"/>
    </source>
</evidence>
<dbReference type="InterPro" id="IPR037041">
    <property type="entry name" value="Trigger_fac_C_sf"/>
</dbReference>
<dbReference type="GO" id="GO:0051301">
    <property type="term" value="P:cell division"/>
    <property type="evidence" value="ECO:0007669"/>
    <property type="project" value="UniProtKB-KW"/>
</dbReference>
<comment type="domain">
    <text evidence="12">Consists of 3 domains; the N-terminus binds the ribosome, the middle domain has PPIase activity, while the C-terminus has intrinsic chaperone activity on its own.</text>
</comment>
<dbReference type="EMBL" id="VULX01000001">
    <property type="protein sequence ID" value="MSR89931.1"/>
    <property type="molecule type" value="Genomic_DNA"/>
</dbReference>
<dbReference type="InterPro" id="IPR005215">
    <property type="entry name" value="Trig_fac"/>
</dbReference>
<evidence type="ECO:0000259" key="15">
    <source>
        <dbReference type="PROSITE" id="PS50059"/>
    </source>
</evidence>
<protein>
    <recommendedName>
        <fullName evidence="4 12">Trigger factor</fullName>
        <shortName evidence="12">TF</shortName>
        <ecNumber evidence="3 12">5.2.1.8</ecNumber>
    </recommendedName>
    <alternativeName>
        <fullName evidence="11 12">PPIase</fullName>
    </alternativeName>
</protein>
<dbReference type="PIRSF" id="PIRSF003095">
    <property type="entry name" value="Trigger_factor"/>
    <property type="match status" value="1"/>
</dbReference>
<gene>
    <name evidence="12" type="primary">tig</name>
    <name evidence="16" type="ORF">FYJ33_00525</name>
</gene>
<accession>A0A7X2MVM9</accession>
<evidence type="ECO:0000256" key="13">
    <source>
        <dbReference type="PROSITE-ProRule" id="PRU00277"/>
    </source>
</evidence>
<dbReference type="EC" id="5.2.1.8" evidence="3 12"/>
<dbReference type="InterPro" id="IPR001179">
    <property type="entry name" value="PPIase_FKBP_dom"/>
</dbReference>
<dbReference type="SUPFAM" id="SSF102735">
    <property type="entry name" value="Trigger factor ribosome-binding domain"/>
    <property type="match status" value="1"/>
</dbReference>
<evidence type="ECO:0000256" key="4">
    <source>
        <dbReference type="ARBA" id="ARBA00016902"/>
    </source>
</evidence>
<dbReference type="GO" id="GO:0015031">
    <property type="term" value="P:protein transport"/>
    <property type="evidence" value="ECO:0007669"/>
    <property type="project" value="UniProtKB-UniRule"/>
</dbReference>
<comment type="subcellular location">
    <subcellularLocation>
        <location evidence="12">Cytoplasm</location>
    </subcellularLocation>
    <text evidence="12">About half TF is bound to the ribosome near the polypeptide exit tunnel while the other half is free in the cytoplasm.</text>
</comment>
<dbReference type="Proteomes" id="UP000460287">
    <property type="component" value="Unassembled WGS sequence"/>
</dbReference>
<dbReference type="Pfam" id="PF00254">
    <property type="entry name" value="FKBP_C"/>
    <property type="match status" value="1"/>
</dbReference>
<evidence type="ECO:0000256" key="6">
    <source>
        <dbReference type="ARBA" id="ARBA00023110"/>
    </source>
</evidence>
<proteinExistence type="inferred from homology"/>
<dbReference type="GO" id="GO:0051083">
    <property type="term" value="P:'de novo' cotranslational protein folding"/>
    <property type="evidence" value="ECO:0007669"/>
    <property type="project" value="TreeGrafter"/>
</dbReference>
<dbReference type="Gene3D" id="1.10.3120.10">
    <property type="entry name" value="Trigger factor, C-terminal domain"/>
    <property type="match status" value="1"/>
</dbReference>
<evidence type="ECO:0000256" key="12">
    <source>
        <dbReference type="HAMAP-Rule" id="MF_00303"/>
    </source>
</evidence>
<dbReference type="InterPro" id="IPR036611">
    <property type="entry name" value="Trigger_fac_ribosome-bd_sf"/>
</dbReference>
<dbReference type="PROSITE" id="PS50059">
    <property type="entry name" value="FKBP_PPIASE"/>
    <property type="match status" value="1"/>
</dbReference>
<reference evidence="16 17" key="1">
    <citation type="submission" date="2019-08" db="EMBL/GenBank/DDBJ databases">
        <title>In-depth cultivation of the pig gut microbiome towards novel bacterial diversity and tailored functional studies.</title>
        <authorList>
            <person name="Wylensek D."/>
            <person name="Hitch T.C.A."/>
            <person name="Clavel T."/>
        </authorList>
    </citation>
    <scope>NUCLEOTIDE SEQUENCE [LARGE SCALE GENOMIC DNA]</scope>
    <source>
        <strain evidence="16 17">WCA-383-APC-5B</strain>
    </source>
</reference>
<dbReference type="NCBIfam" id="TIGR00115">
    <property type="entry name" value="tig"/>
    <property type="match status" value="1"/>
</dbReference>
<dbReference type="Pfam" id="PF05697">
    <property type="entry name" value="Trigger_N"/>
    <property type="match status" value="1"/>
</dbReference>
<dbReference type="InterPro" id="IPR008880">
    <property type="entry name" value="Trigger_fac_C"/>
</dbReference>
<dbReference type="InterPro" id="IPR008881">
    <property type="entry name" value="Trigger_fac_ribosome-bd_bac"/>
</dbReference>
<evidence type="ECO:0000313" key="16">
    <source>
        <dbReference type="EMBL" id="MSR89931.1"/>
    </source>
</evidence>
<evidence type="ECO:0000256" key="5">
    <source>
        <dbReference type="ARBA" id="ARBA00022618"/>
    </source>
</evidence>
<sequence>MDVKMNKIETNVVEFEIKVEAEKFTAAINKAYRKNLKKFNVPGFRKGKVPMYIVKQYYGVGILLEDAVNFAIDESYPEVLKENNIKPVDYPEIEVKEVGEGKDLVYTAKVTTYPEVTLGEYKGLEVKKPVYEVTEEDVQKQVEASQKKNARVETKEDGTVEDGNIAVIDFKGFIDGVAFEGGEGKDFSLEIGSKTFIGDFEEQLVGAKVGDKKEVKVTFPENYGRDELNGKEALFEVTVKEVKVNELPEIDDEFAKEISEFDTIAEYKEDLKKKMQESNDAKAEREFEEAVINAAVDNATVEIPEVMVTKEVESMIKDFEQRLKYQGLDLKQYYEYTGSSEEKMKEYMKENAEKKVKTDLVLEKITETENLEVSDEELKAKATELASMYGAKEPEKMVDMIVKAQAEMLKSQIRMEKTIKMMTESVKAN</sequence>
<dbReference type="Gene3D" id="3.10.50.40">
    <property type="match status" value="1"/>
</dbReference>
<comment type="caution">
    <text evidence="16">The sequence shown here is derived from an EMBL/GenBank/DDBJ whole genome shotgun (WGS) entry which is preliminary data.</text>
</comment>
<evidence type="ECO:0000256" key="8">
    <source>
        <dbReference type="ARBA" id="ARBA00023235"/>
    </source>
</evidence>
<keyword evidence="5 12" id="KW-0132">Cell division</keyword>
<dbReference type="GO" id="GO:0043022">
    <property type="term" value="F:ribosome binding"/>
    <property type="evidence" value="ECO:0007669"/>
    <property type="project" value="TreeGrafter"/>
</dbReference>
<dbReference type="GO" id="GO:0003755">
    <property type="term" value="F:peptidyl-prolyl cis-trans isomerase activity"/>
    <property type="evidence" value="ECO:0007669"/>
    <property type="project" value="UniProtKB-UniRule"/>
</dbReference>
<dbReference type="SUPFAM" id="SSF54534">
    <property type="entry name" value="FKBP-like"/>
    <property type="match status" value="1"/>
</dbReference>
<keyword evidence="6 12" id="KW-0697">Rotamase</keyword>
<comment type="catalytic activity">
    <reaction evidence="1 12 13">
        <text>[protein]-peptidylproline (omega=180) = [protein]-peptidylproline (omega=0)</text>
        <dbReference type="Rhea" id="RHEA:16237"/>
        <dbReference type="Rhea" id="RHEA-COMP:10747"/>
        <dbReference type="Rhea" id="RHEA-COMP:10748"/>
        <dbReference type="ChEBI" id="CHEBI:83833"/>
        <dbReference type="ChEBI" id="CHEBI:83834"/>
        <dbReference type="EC" id="5.2.1.8"/>
    </reaction>
</comment>
<evidence type="ECO:0000256" key="3">
    <source>
        <dbReference type="ARBA" id="ARBA00013194"/>
    </source>
</evidence>
<evidence type="ECO:0000256" key="1">
    <source>
        <dbReference type="ARBA" id="ARBA00000971"/>
    </source>
</evidence>
<dbReference type="SUPFAM" id="SSF109998">
    <property type="entry name" value="Triger factor/SurA peptide-binding domain-like"/>
    <property type="match status" value="1"/>
</dbReference>
<dbReference type="GO" id="GO:0044183">
    <property type="term" value="F:protein folding chaperone"/>
    <property type="evidence" value="ECO:0007669"/>
    <property type="project" value="TreeGrafter"/>
</dbReference>
<evidence type="ECO:0000256" key="11">
    <source>
        <dbReference type="ARBA" id="ARBA00029986"/>
    </source>
</evidence>
<dbReference type="GO" id="GO:0043335">
    <property type="term" value="P:protein unfolding"/>
    <property type="evidence" value="ECO:0007669"/>
    <property type="project" value="TreeGrafter"/>
</dbReference>
<dbReference type="PANTHER" id="PTHR30560">
    <property type="entry name" value="TRIGGER FACTOR CHAPERONE AND PEPTIDYL-PROLYL CIS/TRANS ISOMERASE"/>
    <property type="match status" value="1"/>
</dbReference>
<feature type="domain" description="PPIase FKBP-type" evidence="15">
    <location>
        <begin position="163"/>
        <end position="248"/>
    </location>
</feature>
<dbReference type="FunFam" id="3.10.50.40:FF:000001">
    <property type="entry name" value="Trigger factor"/>
    <property type="match status" value="1"/>
</dbReference>
<evidence type="ECO:0000313" key="17">
    <source>
        <dbReference type="Proteomes" id="UP000460287"/>
    </source>
</evidence>
<keyword evidence="8 12" id="KW-0413">Isomerase</keyword>
<evidence type="ECO:0000256" key="2">
    <source>
        <dbReference type="ARBA" id="ARBA00005464"/>
    </source>
</evidence>
<dbReference type="PANTHER" id="PTHR30560:SF3">
    <property type="entry name" value="TRIGGER FACTOR-LIKE PROTEIN TIG, CHLOROPLASTIC"/>
    <property type="match status" value="1"/>
</dbReference>
<organism evidence="16 17">
    <name type="scientific">Inconstantimicrobium porci</name>
    <dbReference type="NCBI Taxonomy" id="2652291"/>
    <lineage>
        <taxon>Bacteria</taxon>
        <taxon>Bacillati</taxon>
        <taxon>Bacillota</taxon>
        <taxon>Clostridia</taxon>
        <taxon>Eubacteriales</taxon>
        <taxon>Clostridiaceae</taxon>
        <taxon>Inconstantimicrobium</taxon>
    </lineage>
</organism>
<dbReference type="GO" id="GO:0005737">
    <property type="term" value="C:cytoplasm"/>
    <property type="evidence" value="ECO:0007669"/>
    <property type="project" value="UniProtKB-SubCell"/>
</dbReference>
<dbReference type="AlphaFoldDB" id="A0A7X2MVM9"/>
<dbReference type="HAMAP" id="MF_00303">
    <property type="entry name" value="Trigger_factor_Tig"/>
    <property type="match status" value="1"/>
</dbReference>
<comment type="similarity">
    <text evidence="2 12 14">Belongs to the FKBP-type PPIase family. Tig subfamily.</text>
</comment>
<dbReference type="InterPro" id="IPR027304">
    <property type="entry name" value="Trigger_fact/SurA_dom_sf"/>
</dbReference>
<keyword evidence="12" id="KW-0963">Cytoplasm</keyword>
<evidence type="ECO:0000256" key="9">
    <source>
        <dbReference type="ARBA" id="ARBA00023306"/>
    </source>
</evidence>
<keyword evidence="9 12" id="KW-0131">Cell cycle</keyword>
<evidence type="ECO:0000256" key="10">
    <source>
        <dbReference type="ARBA" id="ARBA00024849"/>
    </source>
</evidence>
<dbReference type="Pfam" id="PF05698">
    <property type="entry name" value="Trigger_C"/>
    <property type="match status" value="1"/>
</dbReference>
<dbReference type="RefSeq" id="WP_154529815.1">
    <property type="nucleotide sequence ID" value="NZ_VULX01000001.1"/>
</dbReference>
<evidence type="ECO:0000256" key="7">
    <source>
        <dbReference type="ARBA" id="ARBA00023186"/>
    </source>
</evidence>
<keyword evidence="7 12" id="KW-0143">Chaperone</keyword>
<dbReference type="Gene3D" id="3.30.70.1050">
    <property type="entry name" value="Trigger factor ribosome-binding domain"/>
    <property type="match status" value="1"/>
</dbReference>